<evidence type="ECO:0000313" key="1">
    <source>
        <dbReference type="EMBL" id="PQM35134.1"/>
    </source>
</evidence>
<name>A0A314UFF7_PRUYE</name>
<comment type="caution">
    <text evidence="1">The sequence shown here is derived from an EMBL/GenBank/DDBJ whole genome shotgun (WGS) entry which is preliminary data.</text>
</comment>
<sequence length="67" mass="7409">MHALSCLDYMNVIKKLESVKISDPSDAILCFGAKGRDVSGVHEADPDPSTPRLCYSIYLMDGVRQIH</sequence>
<reference evidence="1 2" key="1">
    <citation type="submission" date="2018-02" db="EMBL/GenBank/DDBJ databases">
        <title>Draft genome of wild Prunus yedoensis var. nudiflora.</title>
        <authorList>
            <person name="Baek S."/>
            <person name="Kim J.-H."/>
            <person name="Choi K."/>
            <person name="Kim G.-B."/>
            <person name="Cho A."/>
            <person name="Jang H."/>
            <person name="Shin C.-H."/>
            <person name="Yu H.-J."/>
            <person name="Mun J.-H."/>
        </authorList>
    </citation>
    <scope>NUCLEOTIDE SEQUENCE [LARGE SCALE GENOMIC DNA]</scope>
    <source>
        <strain evidence="2">cv. Jeju island</strain>
        <tissue evidence="1">Leaf</tissue>
    </source>
</reference>
<proteinExistence type="predicted"/>
<keyword evidence="2" id="KW-1185">Reference proteome</keyword>
<accession>A0A314UFF7</accession>
<dbReference type="EMBL" id="PJQY01003708">
    <property type="protein sequence ID" value="PQM35134.1"/>
    <property type="molecule type" value="Genomic_DNA"/>
</dbReference>
<dbReference type="AlphaFoldDB" id="A0A314UFF7"/>
<protein>
    <submittedName>
        <fullName evidence="1">Uncharacterized protein</fullName>
    </submittedName>
</protein>
<gene>
    <name evidence="1" type="ORF">Pyn_39494</name>
</gene>
<dbReference type="Proteomes" id="UP000250321">
    <property type="component" value="Unassembled WGS sequence"/>
</dbReference>
<organism evidence="1 2">
    <name type="scientific">Prunus yedoensis var. nudiflora</name>
    <dbReference type="NCBI Taxonomy" id="2094558"/>
    <lineage>
        <taxon>Eukaryota</taxon>
        <taxon>Viridiplantae</taxon>
        <taxon>Streptophyta</taxon>
        <taxon>Embryophyta</taxon>
        <taxon>Tracheophyta</taxon>
        <taxon>Spermatophyta</taxon>
        <taxon>Magnoliopsida</taxon>
        <taxon>eudicotyledons</taxon>
        <taxon>Gunneridae</taxon>
        <taxon>Pentapetalae</taxon>
        <taxon>rosids</taxon>
        <taxon>fabids</taxon>
        <taxon>Rosales</taxon>
        <taxon>Rosaceae</taxon>
        <taxon>Amygdaloideae</taxon>
        <taxon>Amygdaleae</taxon>
        <taxon>Prunus</taxon>
    </lineage>
</organism>
<evidence type="ECO:0000313" key="2">
    <source>
        <dbReference type="Proteomes" id="UP000250321"/>
    </source>
</evidence>